<sequence length="493" mass="54768">MDIVKSDCGDYEDAIIALNNLQSNASVVEKAVKERDANAHKSLIKCLRNLKVLGIKETDLDRLNVIHVAGTKGKGSTCALVESILRRFGYKTGLYTSPHIIEVRERIRICGQPLTKKQFSSCFWHVFNEMQANDETKNDMPAYFVFLTLMAFHVFIKEKVDVAILEVGIGGKFDTTNVVPKPAVVAVTSLGFDHTNLLGNTIESIANQKAGIFREAVAAFTVEQTYDGALDVLLKNAQEVKCPLYICPSLSSYSTENGKPPIVGIAGEAQSTNASLALQLCSHWLKVTKNGFVSMPTENITEAIKAEPFLICRKQLEGLKSCKWPGRCQLISKDNIHFFLDGAHTPESVQHGVKWFKDTSKELSSGKKVFKALLFNNTGQRDVQSLLKPLSNIDFDIAFFCPNIVKVEDCNESTDVTNFNMDLSKQHEIAETNCKRWLKLSNLKCKAYKFDCISNVLDRINEKSHTSEVHLLVTGSLHLVGACMSIIEPNLET</sequence>
<dbReference type="InterPro" id="IPR023600">
    <property type="entry name" value="Folylpolyglutamate_synth_euk"/>
</dbReference>
<comment type="pathway">
    <text evidence="4 17">Cofactor biosynthesis; tetrahydrofolylpolyglutamate biosynthesis.</text>
</comment>
<keyword evidence="6" id="KW-0963">Cytoplasm</keyword>
<dbReference type="PANTHER" id="PTHR11136:SF5">
    <property type="entry name" value="FOLYLPOLYGLUTAMATE SYNTHASE, MITOCHONDRIAL"/>
    <property type="match status" value="1"/>
</dbReference>
<dbReference type="PROSITE" id="PS01011">
    <property type="entry name" value="FOLYLPOLYGLU_SYNT_1"/>
    <property type="match status" value="1"/>
</dbReference>
<dbReference type="Gene3D" id="3.40.1190.10">
    <property type="entry name" value="Mur-like, catalytic domain"/>
    <property type="match status" value="1"/>
</dbReference>
<comment type="cofactor">
    <cofactor evidence="17">
        <name>a monovalent cation</name>
        <dbReference type="ChEBI" id="CHEBI:60242"/>
    </cofactor>
    <text evidence="17">A monovalent cation.</text>
</comment>
<dbReference type="Pfam" id="PF08245">
    <property type="entry name" value="Mur_ligase_M"/>
    <property type="match status" value="1"/>
</dbReference>
<reference evidence="21 22" key="1">
    <citation type="journal article" date="2018" name="Gigascience">
        <title>Genomes of trombidid mites reveal novel predicted allergens and laterally-transferred genes associated with secondary metabolism.</title>
        <authorList>
            <person name="Dong X."/>
            <person name="Chaisiri K."/>
            <person name="Xia D."/>
            <person name="Armstrong S.D."/>
            <person name="Fang Y."/>
            <person name="Donnelly M.J."/>
            <person name="Kadowaki T."/>
            <person name="McGarry J.W."/>
            <person name="Darby A.C."/>
            <person name="Makepeace B.L."/>
        </authorList>
    </citation>
    <scope>NUCLEOTIDE SEQUENCE [LARGE SCALE GENOMIC DNA]</scope>
    <source>
        <strain evidence="21">UoL-WK</strain>
    </source>
</reference>
<evidence type="ECO:0000256" key="12">
    <source>
        <dbReference type="ARBA" id="ARBA00022840"/>
    </source>
</evidence>
<evidence type="ECO:0000256" key="1">
    <source>
        <dbReference type="ARBA" id="ARBA00004273"/>
    </source>
</evidence>
<keyword evidence="22" id="KW-1185">Reference proteome</keyword>
<accession>A0A443RDU2</accession>
<dbReference type="OrthoDB" id="5212574at2759"/>
<evidence type="ECO:0000256" key="4">
    <source>
        <dbReference type="ARBA" id="ARBA00005150"/>
    </source>
</evidence>
<dbReference type="GO" id="GO:0006730">
    <property type="term" value="P:one-carbon metabolic process"/>
    <property type="evidence" value="ECO:0007669"/>
    <property type="project" value="UniProtKB-KW"/>
</dbReference>
<dbReference type="GO" id="GO:0046872">
    <property type="term" value="F:metal ion binding"/>
    <property type="evidence" value="ECO:0007669"/>
    <property type="project" value="UniProtKB-KW"/>
</dbReference>
<dbReference type="InterPro" id="IPR036615">
    <property type="entry name" value="Mur_ligase_C_dom_sf"/>
</dbReference>
<evidence type="ECO:0000313" key="22">
    <source>
        <dbReference type="Proteomes" id="UP000285301"/>
    </source>
</evidence>
<dbReference type="InterPro" id="IPR013221">
    <property type="entry name" value="Mur_ligase_cen"/>
</dbReference>
<feature type="binding site" evidence="19">
    <location>
        <position position="166"/>
    </location>
    <ligand>
        <name>Mg(2+)</name>
        <dbReference type="ChEBI" id="CHEBI:18420"/>
        <label>1</label>
    </ligand>
</feature>
<comment type="subcellular location">
    <subcellularLocation>
        <location evidence="3">Cytoplasm</location>
    </subcellularLocation>
    <subcellularLocation>
        <location evidence="1">Mitochondrion inner membrane</location>
    </subcellularLocation>
    <subcellularLocation>
        <location evidence="2">Mitochondrion matrix</location>
    </subcellularLocation>
</comment>
<evidence type="ECO:0000256" key="10">
    <source>
        <dbReference type="ARBA" id="ARBA00022741"/>
    </source>
</evidence>
<evidence type="ECO:0000256" key="2">
    <source>
        <dbReference type="ARBA" id="ARBA00004305"/>
    </source>
</evidence>
<protein>
    <recommendedName>
        <fullName evidence="17">Folylpolyglutamate synthase</fullName>
        <ecNumber evidence="17">6.3.2.17</ecNumber>
    </recommendedName>
    <alternativeName>
        <fullName evidence="17">Folylpoly-gamma-glutamate synthetase</fullName>
    </alternativeName>
    <alternativeName>
        <fullName evidence="17">Tetrahydrofolylpolyglutamate synthase</fullName>
    </alternativeName>
</protein>
<dbReference type="Gene3D" id="3.90.190.20">
    <property type="entry name" value="Mur ligase, C-terminal domain"/>
    <property type="match status" value="1"/>
</dbReference>
<evidence type="ECO:0000256" key="14">
    <source>
        <dbReference type="ARBA" id="ARBA00023128"/>
    </source>
</evidence>
<dbReference type="GO" id="GO:0005524">
    <property type="term" value="F:ATP binding"/>
    <property type="evidence" value="ECO:0007669"/>
    <property type="project" value="UniProtKB-KW"/>
</dbReference>
<comment type="function">
    <text evidence="17">Catalyzes conversion of folates to polyglutamate derivatives allowing concentration of folate compounds in the cell and the intracellular retention of these cofactors, which are important substrates for most of the folate-dependent enzymes that are involved in one-carbon transfer reactions involved in purine, pyrimidine and amino acid synthesis.</text>
</comment>
<evidence type="ECO:0000256" key="15">
    <source>
        <dbReference type="ARBA" id="ARBA00023136"/>
    </source>
</evidence>
<evidence type="ECO:0000256" key="6">
    <source>
        <dbReference type="ARBA" id="ARBA00022490"/>
    </source>
</evidence>
<name>A0A443RDU2_9ACAR</name>
<keyword evidence="10 18" id="KW-0547">Nucleotide-binding</keyword>
<evidence type="ECO:0000256" key="5">
    <source>
        <dbReference type="ARBA" id="ARBA00008276"/>
    </source>
</evidence>
<keyword evidence="7 17" id="KW-0554">One-carbon metabolism</keyword>
<keyword evidence="9 19" id="KW-0479">Metal-binding</keyword>
<dbReference type="GO" id="GO:0005743">
    <property type="term" value="C:mitochondrial inner membrane"/>
    <property type="evidence" value="ECO:0007669"/>
    <property type="project" value="UniProtKB-SubCell"/>
</dbReference>
<feature type="binding site" evidence="18">
    <location>
        <position position="341"/>
    </location>
    <ligand>
        <name>ATP</name>
        <dbReference type="ChEBI" id="CHEBI:30616"/>
    </ligand>
</feature>
<evidence type="ECO:0000256" key="9">
    <source>
        <dbReference type="ARBA" id="ARBA00022723"/>
    </source>
</evidence>
<organism evidence="21 22">
    <name type="scientific">Dinothrombium tinctorium</name>
    <dbReference type="NCBI Taxonomy" id="1965070"/>
    <lineage>
        <taxon>Eukaryota</taxon>
        <taxon>Metazoa</taxon>
        <taxon>Ecdysozoa</taxon>
        <taxon>Arthropoda</taxon>
        <taxon>Chelicerata</taxon>
        <taxon>Arachnida</taxon>
        <taxon>Acari</taxon>
        <taxon>Acariformes</taxon>
        <taxon>Trombidiformes</taxon>
        <taxon>Prostigmata</taxon>
        <taxon>Anystina</taxon>
        <taxon>Parasitengona</taxon>
        <taxon>Trombidioidea</taxon>
        <taxon>Trombidiidae</taxon>
        <taxon>Dinothrombium</taxon>
    </lineage>
</organism>
<dbReference type="GO" id="GO:0004326">
    <property type="term" value="F:tetrahydrofolylpolyglutamate synthase activity"/>
    <property type="evidence" value="ECO:0007669"/>
    <property type="project" value="UniProtKB-EC"/>
</dbReference>
<dbReference type="InterPro" id="IPR036565">
    <property type="entry name" value="Mur-like_cat_sf"/>
</dbReference>
<dbReference type="STRING" id="1965070.A0A443RDU2"/>
<feature type="binding site" evidence="19">
    <location>
        <position position="194"/>
    </location>
    <ligand>
        <name>Mg(2+)</name>
        <dbReference type="ChEBI" id="CHEBI:18420"/>
        <label>1</label>
    </ligand>
</feature>
<dbReference type="GO" id="GO:0005759">
    <property type="term" value="C:mitochondrial matrix"/>
    <property type="evidence" value="ECO:0007669"/>
    <property type="project" value="UniProtKB-SubCell"/>
</dbReference>
<dbReference type="EC" id="6.3.2.17" evidence="17"/>
<evidence type="ECO:0000259" key="20">
    <source>
        <dbReference type="Pfam" id="PF08245"/>
    </source>
</evidence>
<feature type="binding site" evidence="19">
    <location>
        <position position="97"/>
    </location>
    <ligand>
        <name>Mg(2+)</name>
        <dbReference type="ChEBI" id="CHEBI:18420"/>
        <label>1</label>
    </ligand>
</feature>
<dbReference type="UniPathway" id="UPA00850"/>
<dbReference type="SUPFAM" id="SSF53244">
    <property type="entry name" value="MurD-like peptide ligases, peptide-binding domain"/>
    <property type="match status" value="1"/>
</dbReference>
<evidence type="ECO:0000256" key="7">
    <source>
        <dbReference type="ARBA" id="ARBA00022563"/>
    </source>
</evidence>
<dbReference type="AlphaFoldDB" id="A0A443RDU2"/>
<keyword evidence="13 19" id="KW-0460">Magnesium</keyword>
<evidence type="ECO:0000313" key="21">
    <source>
        <dbReference type="EMBL" id="RWS13433.1"/>
    </source>
</evidence>
<evidence type="ECO:0000256" key="17">
    <source>
        <dbReference type="PIRNR" id="PIRNR038895"/>
    </source>
</evidence>
<evidence type="ECO:0000256" key="18">
    <source>
        <dbReference type="PIRSR" id="PIRSR038895-1"/>
    </source>
</evidence>
<keyword evidence="14" id="KW-0496">Mitochondrion</keyword>
<dbReference type="EMBL" id="NCKU01000992">
    <property type="protein sequence ID" value="RWS13433.1"/>
    <property type="molecule type" value="Genomic_DNA"/>
</dbReference>
<proteinExistence type="inferred from homology"/>
<evidence type="ECO:0000256" key="3">
    <source>
        <dbReference type="ARBA" id="ARBA00004496"/>
    </source>
</evidence>
<dbReference type="PIRSF" id="PIRSF038895">
    <property type="entry name" value="FPGS"/>
    <property type="match status" value="1"/>
</dbReference>
<dbReference type="InterPro" id="IPR001645">
    <property type="entry name" value="Folylpolyglutamate_synth"/>
</dbReference>
<evidence type="ECO:0000256" key="8">
    <source>
        <dbReference type="ARBA" id="ARBA00022598"/>
    </source>
</evidence>
<dbReference type="PANTHER" id="PTHR11136">
    <property type="entry name" value="FOLYLPOLYGLUTAMATE SYNTHASE-RELATED"/>
    <property type="match status" value="1"/>
</dbReference>
<dbReference type="InterPro" id="IPR018109">
    <property type="entry name" value="Folylpolyglutamate_synth_CS"/>
</dbReference>
<dbReference type="PROSITE" id="PS01012">
    <property type="entry name" value="FOLYLPOLYGLU_SYNT_2"/>
    <property type="match status" value="1"/>
</dbReference>
<dbReference type="GO" id="GO:0005829">
    <property type="term" value="C:cytosol"/>
    <property type="evidence" value="ECO:0007669"/>
    <property type="project" value="TreeGrafter"/>
</dbReference>
<dbReference type="Proteomes" id="UP000285301">
    <property type="component" value="Unassembled WGS sequence"/>
</dbReference>
<comment type="caution">
    <text evidence="21">The sequence shown here is derived from an EMBL/GenBank/DDBJ whole genome shotgun (WGS) entry which is preliminary data.</text>
</comment>
<keyword evidence="11" id="KW-0999">Mitochondrion inner membrane</keyword>
<gene>
    <name evidence="21" type="ORF">B4U79_07404</name>
</gene>
<keyword evidence="8 17" id="KW-0436">Ligase</keyword>
<feature type="binding site" evidence="18">
    <location>
        <position position="327"/>
    </location>
    <ligand>
        <name>ATP</name>
        <dbReference type="ChEBI" id="CHEBI:30616"/>
    </ligand>
</feature>
<evidence type="ECO:0000256" key="16">
    <source>
        <dbReference type="ARBA" id="ARBA00047493"/>
    </source>
</evidence>
<comment type="similarity">
    <text evidence="5 17">Belongs to the folylpolyglutamate synthase family.</text>
</comment>
<dbReference type="SUPFAM" id="SSF53623">
    <property type="entry name" value="MurD-like peptide ligases, catalytic domain"/>
    <property type="match status" value="1"/>
</dbReference>
<keyword evidence="12 18" id="KW-0067">ATP-binding</keyword>
<keyword evidence="15" id="KW-0472">Membrane</keyword>
<feature type="domain" description="Mur ligase central" evidence="20">
    <location>
        <begin position="68"/>
        <end position="218"/>
    </location>
</feature>
<comment type="catalytic activity">
    <reaction evidence="16 17">
        <text>(6S)-5,6,7,8-tetrahydrofolyl-(gamma-L-Glu)(n) + L-glutamate + ATP = (6S)-5,6,7,8-tetrahydrofolyl-(gamma-L-Glu)(n+1) + ADP + phosphate + H(+)</text>
        <dbReference type="Rhea" id="RHEA:10580"/>
        <dbReference type="Rhea" id="RHEA-COMP:14738"/>
        <dbReference type="Rhea" id="RHEA-COMP:14740"/>
        <dbReference type="ChEBI" id="CHEBI:15378"/>
        <dbReference type="ChEBI" id="CHEBI:29985"/>
        <dbReference type="ChEBI" id="CHEBI:30616"/>
        <dbReference type="ChEBI" id="CHEBI:43474"/>
        <dbReference type="ChEBI" id="CHEBI:141005"/>
        <dbReference type="ChEBI" id="CHEBI:456216"/>
        <dbReference type="EC" id="6.3.2.17"/>
    </reaction>
</comment>
<dbReference type="NCBIfam" id="TIGR01499">
    <property type="entry name" value="folC"/>
    <property type="match status" value="1"/>
</dbReference>
<evidence type="ECO:0000256" key="19">
    <source>
        <dbReference type="PIRSR" id="PIRSR038895-2"/>
    </source>
</evidence>
<evidence type="ECO:0000256" key="11">
    <source>
        <dbReference type="ARBA" id="ARBA00022792"/>
    </source>
</evidence>
<evidence type="ECO:0000256" key="13">
    <source>
        <dbReference type="ARBA" id="ARBA00022842"/>
    </source>
</evidence>